<proteinExistence type="predicted"/>
<reference evidence="3" key="1">
    <citation type="journal article" date="2017" name="bioRxiv">
        <title>Conservation of a gene cluster reveals novel cercosporin biosynthetic mechanisms and extends production to the genus Colletotrichum.</title>
        <authorList>
            <person name="de Jonge R."/>
            <person name="Ebert M.K."/>
            <person name="Huitt-Roehl C.R."/>
            <person name="Pal P."/>
            <person name="Suttle J.C."/>
            <person name="Spanner R.E."/>
            <person name="Neubauer J.D."/>
            <person name="Jurick W.M.II."/>
            <person name="Stott K.A."/>
            <person name="Secor G.A."/>
            <person name="Thomma B.P.H.J."/>
            <person name="Van de Peer Y."/>
            <person name="Townsend C.A."/>
            <person name="Bolton M.D."/>
        </authorList>
    </citation>
    <scope>NUCLEOTIDE SEQUENCE [LARGE SCALE GENOMIC DNA]</scope>
    <source>
        <strain evidence="3">CBS538.71</strain>
    </source>
</reference>
<dbReference type="AlphaFoldDB" id="A0A2S6CMQ6"/>
<sequence length="101" mass="11987">MQFFIRFPREKAKEIRQLSIRRLRDIKHAPRFAIAESEHYEDWLQNPLQLGPRAGNDQSEEHLPETPAHQGGKVPVHNTYEPLESEGTKAWEQEENFRLKR</sequence>
<evidence type="ECO:0000313" key="3">
    <source>
        <dbReference type="Proteomes" id="UP000237631"/>
    </source>
</evidence>
<keyword evidence="3" id="KW-1185">Reference proteome</keyword>
<evidence type="ECO:0000256" key="1">
    <source>
        <dbReference type="SAM" id="MobiDB-lite"/>
    </source>
</evidence>
<comment type="caution">
    <text evidence="2">The sequence shown here is derived from an EMBL/GenBank/DDBJ whole genome shotgun (WGS) entry which is preliminary data.</text>
</comment>
<dbReference type="Proteomes" id="UP000237631">
    <property type="component" value="Unassembled WGS sequence"/>
</dbReference>
<name>A0A2S6CMQ6_9PEZI</name>
<feature type="compositionally biased region" description="Basic and acidic residues" evidence="1">
    <location>
        <begin position="86"/>
        <end position="101"/>
    </location>
</feature>
<organism evidence="2 3">
    <name type="scientific">Cercospora berteroae</name>
    <dbReference type="NCBI Taxonomy" id="357750"/>
    <lineage>
        <taxon>Eukaryota</taxon>
        <taxon>Fungi</taxon>
        <taxon>Dikarya</taxon>
        <taxon>Ascomycota</taxon>
        <taxon>Pezizomycotina</taxon>
        <taxon>Dothideomycetes</taxon>
        <taxon>Dothideomycetidae</taxon>
        <taxon>Mycosphaerellales</taxon>
        <taxon>Mycosphaerellaceae</taxon>
        <taxon>Cercospora</taxon>
    </lineage>
</organism>
<feature type="region of interest" description="Disordered" evidence="1">
    <location>
        <begin position="45"/>
        <end position="101"/>
    </location>
</feature>
<dbReference type="EMBL" id="PNEN01000157">
    <property type="protein sequence ID" value="PPJ61004.1"/>
    <property type="molecule type" value="Genomic_DNA"/>
</dbReference>
<evidence type="ECO:0000313" key="2">
    <source>
        <dbReference type="EMBL" id="PPJ61004.1"/>
    </source>
</evidence>
<gene>
    <name evidence="2" type="ORF">CBER1_01971</name>
</gene>
<protein>
    <submittedName>
        <fullName evidence="2">Uncharacterized protein</fullName>
    </submittedName>
</protein>
<dbReference type="OrthoDB" id="10432001at2759"/>
<accession>A0A2S6CMQ6</accession>